<dbReference type="PANTHER" id="PTHR22989">
    <property type="entry name" value="UNCHARACTERIZED DUF13 C.ELEGANS"/>
    <property type="match status" value="1"/>
</dbReference>
<protein>
    <recommendedName>
        <fullName evidence="1">Methyltransferase FkbM domain-containing protein</fullName>
    </recommendedName>
</protein>
<dbReference type="AlphaFoldDB" id="A0AA36GF78"/>
<dbReference type="PANTHER" id="PTHR22989:SF10">
    <property type="entry name" value="METHYLTRANSFERASE FKBM DOMAIN-CONTAINING PROTEIN"/>
    <property type="match status" value="1"/>
</dbReference>
<gene>
    <name evidence="2" type="ORF">CYNAS_LOCUS756</name>
</gene>
<evidence type="ECO:0000259" key="1">
    <source>
        <dbReference type="Pfam" id="PF05050"/>
    </source>
</evidence>
<accession>A0AA36GF78</accession>
<name>A0AA36GF78_CYLNA</name>
<dbReference type="Pfam" id="PF05050">
    <property type="entry name" value="Methyltransf_21"/>
    <property type="match status" value="1"/>
</dbReference>
<evidence type="ECO:0000313" key="2">
    <source>
        <dbReference type="EMBL" id="CAJ0588773.1"/>
    </source>
</evidence>
<dbReference type="EMBL" id="CATQJL010000001">
    <property type="protein sequence ID" value="CAJ0588773.1"/>
    <property type="molecule type" value="Genomic_DNA"/>
</dbReference>
<dbReference type="InterPro" id="IPR006342">
    <property type="entry name" value="FkbM_mtfrase"/>
</dbReference>
<dbReference type="Proteomes" id="UP001176961">
    <property type="component" value="Unassembled WGS sequence"/>
</dbReference>
<proteinExistence type="predicted"/>
<sequence>MLSEIFSINSKIVDFFTGTTESHRLIRKAFDVWHKCIVEEFEEKREKDSLEKLWKDFANITETCTIRSKLSNIKLTPFVNSDETKYYLFSDIPEDFEPSVIVSLGIGADVGAELALKEKLPEDTEFFGADPVYSPNAELFSKVGTFFPLAVSERTGLVRSGLRNDDGSYREVDAVSIDMLTFLRDMVNRTVIDHLIMDNEGPEFDLLPMIAVDNVLERNGITICQMNVEVTSLLTVLFSNRYHVASKFRPF</sequence>
<keyword evidence="3" id="KW-1185">Reference proteome</keyword>
<organism evidence="2 3">
    <name type="scientific">Cylicocyclus nassatus</name>
    <name type="common">Nematode worm</name>
    <dbReference type="NCBI Taxonomy" id="53992"/>
    <lineage>
        <taxon>Eukaryota</taxon>
        <taxon>Metazoa</taxon>
        <taxon>Ecdysozoa</taxon>
        <taxon>Nematoda</taxon>
        <taxon>Chromadorea</taxon>
        <taxon>Rhabditida</taxon>
        <taxon>Rhabditina</taxon>
        <taxon>Rhabditomorpha</taxon>
        <taxon>Strongyloidea</taxon>
        <taxon>Strongylidae</taxon>
        <taxon>Cylicocyclus</taxon>
    </lineage>
</organism>
<comment type="caution">
    <text evidence="2">The sequence shown here is derived from an EMBL/GenBank/DDBJ whole genome shotgun (WGS) entry which is preliminary data.</text>
</comment>
<reference evidence="2" key="1">
    <citation type="submission" date="2023-07" db="EMBL/GenBank/DDBJ databases">
        <authorList>
            <consortium name="CYATHOMIX"/>
        </authorList>
    </citation>
    <scope>NUCLEOTIDE SEQUENCE</scope>
    <source>
        <strain evidence="2">N/A</strain>
    </source>
</reference>
<feature type="domain" description="Methyltransferase FkbM" evidence="1">
    <location>
        <begin position="103"/>
        <end position="231"/>
    </location>
</feature>
<evidence type="ECO:0000313" key="3">
    <source>
        <dbReference type="Proteomes" id="UP001176961"/>
    </source>
</evidence>